<proteinExistence type="predicted"/>
<evidence type="ECO:0000313" key="1">
    <source>
        <dbReference type="EMBL" id="SVC24150.1"/>
    </source>
</evidence>
<sequence>MKNDCIFLRNEIYHMGNIRTNHTNRVKVLSGKVKNLARQDRIEQVANDKFGFYVPSPESLIVYVEN</sequence>
<organism evidence="1">
    <name type="scientific">marine metagenome</name>
    <dbReference type="NCBI Taxonomy" id="408172"/>
    <lineage>
        <taxon>unclassified sequences</taxon>
        <taxon>metagenomes</taxon>
        <taxon>ecological metagenomes</taxon>
    </lineage>
</organism>
<accession>A0A382KI45</accession>
<dbReference type="AlphaFoldDB" id="A0A382KI45"/>
<reference evidence="1" key="1">
    <citation type="submission" date="2018-05" db="EMBL/GenBank/DDBJ databases">
        <authorList>
            <person name="Lanie J.A."/>
            <person name="Ng W.-L."/>
            <person name="Kazmierczak K.M."/>
            <person name="Andrzejewski T.M."/>
            <person name="Davidsen T.M."/>
            <person name="Wayne K.J."/>
            <person name="Tettelin H."/>
            <person name="Glass J.I."/>
            <person name="Rusch D."/>
            <person name="Podicherti R."/>
            <person name="Tsui H.-C.T."/>
            <person name="Winkler M.E."/>
        </authorList>
    </citation>
    <scope>NUCLEOTIDE SEQUENCE</scope>
</reference>
<dbReference type="EMBL" id="UINC01080842">
    <property type="protein sequence ID" value="SVC24150.1"/>
    <property type="molecule type" value="Genomic_DNA"/>
</dbReference>
<protein>
    <submittedName>
        <fullName evidence="1">Uncharacterized protein</fullName>
    </submittedName>
</protein>
<gene>
    <name evidence="1" type="ORF">METZ01_LOCUS277004</name>
</gene>
<name>A0A382KI45_9ZZZZ</name>